<dbReference type="InterPro" id="IPR001789">
    <property type="entry name" value="Sig_transdc_resp-reg_receiver"/>
</dbReference>
<dbReference type="InterPro" id="IPR011006">
    <property type="entry name" value="CheY-like_superfamily"/>
</dbReference>
<evidence type="ECO:0000256" key="2">
    <source>
        <dbReference type="PROSITE-ProRule" id="PRU00169"/>
    </source>
</evidence>
<dbReference type="RefSeq" id="WP_239797228.1">
    <property type="nucleotide sequence ID" value="NZ_OU912926.1"/>
</dbReference>
<feature type="domain" description="Response regulatory" evidence="3">
    <location>
        <begin position="21"/>
        <end position="143"/>
    </location>
</feature>
<dbReference type="Gene3D" id="3.40.50.2300">
    <property type="match status" value="1"/>
</dbReference>
<proteinExistence type="predicted"/>
<sequence length="146" mass="15637">MVEVGTNKNGTAQMIAAKNLRVLLLDDDKFTLEFVGDMLLELGVAEVIRAENGEQGLAMLAGLSSQPDILICDLSMPEMDGVGFLMHLGMQGYVGDVILISGAQQHLLSGMDMYSSKLGLIPLGTLIKPIARDELAAVITRFCQGK</sequence>
<protein>
    <submittedName>
        <fullName evidence="4">Response regulatory domain-containing protein</fullName>
    </submittedName>
</protein>
<dbReference type="PANTHER" id="PTHR44591:SF3">
    <property type="entry name" value="RESPONSE REGULATORY DOMAIN-CONTAINING PROTEIN"/>
    <property type="match status" value="1"/>
</dbReference>
<dbReference type="PROSITE" id="PS50110">
    <property type="entry name" value="RESPONSE_REGULATORY"/>
    <property type="match status" value="1"/>
</dbReference>
<feature type="modified residue" description="4-aspartylphosphate" evidence="2">
    <location>
        <position position="73"/>
    </location>
</feature>
<dbReference type="Pfam" id="PF00072">
    <property type="entry name" value="Response_reg"/>
    <property type="match status" value="1"/>
</dbReference>
<keyword evidence="5" id="KW-1185">Reference proteome</keyword>
<dbReference type="EMBL" id="OU912926">
    <property type="protein sequence ID" value="CAG9933453.1"/>
    <property type="molecule type" value="Genomic_DNA"/>
</dbReference>
<evidence type="ECO:0000256" key="1">
    <source>
        <dbReference type="ARBA" id="ARBA00022553"/>
    </source>
</evidence>
<name>A0ABM8Z0R8_9PROT</name>
<accession>A0ABM8Z0R8</accession>
<evidence type="ECO:0000313" key="4">
    <source>
        <dbReference type="EMBL" id="CAG9933453.1"/>
    </source>
</evidence>
<dbReference type="SUPFAM" id="SSF52172">
    <property type="entry name" value="CheY-like"/>
    <property type="match status" value="1"/>
</dbReference>
<reference evidence="4 5" key="1">
    <citation type="submission" date="2021-10" db="EMBL/GenBank/DDBJ databases">
        <authorList>
            <person name="Koch H."/>
        </authorList>
    </citation>
    <scope>NUCLEOTIDE SEQUENCE [LARGE SCALE GENOMIC DNA]</scope>
    <source>
        <strain evidence="4">6680</strain>
    </source>
</reference>
<dbReference type="PANTHER" id="PTHR44591">
    <property type="entry name" value="STRESS RESPONSE REGULATOR PROTEIN 1"/>
    <property type="match status" value="1"/>
</dbReference>
<dbReference type="Proteomes" id="UP000839052">
    <property type="component" value="Chromosome"/>
</dbReference>
<evidence type="ECO:0000313" key="5">
    <source>
        <dbReference type="Proteomes" id="UP000839052"/>
    </source>
</evidence>
<gene>
    <name evidence="4" type="ORF">NTG6680_2204</name>
</gene>
<evidence type="ECO:0000259" key="3">
    <source>
        <dbReference type="PROSITE" id="PS50110"/>
    </source>
</evidence>
<keyword evidence="1 2" id="KW-0597">Phosphoprotein</keyword>
<dbReference type="SMART" id="SM00448">
    <property type="entry name" value="REC"/>
    <property type="match status" value="1"/>
</dbReference>
<organism evidence="4 5">
    <name type="scientific">Candidatus Nitrotoga arctica</name>
    <dbReference type="NCBI Taxonomy" id="453162"/>
    <lineage>
        <taxon>Bacteria</taxon>
        <taxon>Pseudomonadati</taxon>
        <taxon>Pseudomonadota</taxon>
        <taxon>Betaproteobacteria</taxon>
        <taxon>Nitrosomonadales</taxon>
        <taxon>Gallionellaceae</taxon>
        <taxon>Candidatus Nitrotoga</taxon>
    </lineage>
</organism>
<dbReference type="InterPro" id="IPR050595">
    <property type="entry name" value="Bact_response_regulator"/>
</dbReference>